<evidence type="ECO:0000313" key="3">
    <source>
        <dbReference type="Proteomes" id="UP000001937"/>
    </source>
</evidence>
<organism evidence="2 3">
    <name type="scientific">Frankia casuarinae (strain DSM 45818 / CECT 9043 / HFP020203 / CcI3)</name>
    <dbReference type="NCBI Taxonomy" id="106370"/>
    <lineage>
        <taxon>Bacteria</taxon>
        <taxon>Bacillati</taxon>
        <taxon>Actinomycetota</taxon>
        <taxon>Actinomycetes</taxon>
        <taxon>Frankiales</taxon>
        <taxon>Frankiaceae</taxon>
        <taxon>Frankia</taxon>
    </lineage>
</organism>
<name>Q2JE69_FRACC</name>
<dbReference type="HOGENOM" id="CLU_1675338_0_0_11"/>
<protein>
    <submittedName>
        <fullName evidence="2">Uncharacterized protein</fullName>
    </submittedName>
</protein>
<accession>A0A1X1PV64</accession>
<sequence>MDALRRGWVGLALFFAALVLMPILVFGYHSQEPRSGPTPAASPAPDGRPSRSGPGAMPTPSSTMSVAPFTFAGIHQGETISGFRIIRVETTGYAGPLTYVLNGPTGPYRRDLPGPPYLFTPHPGGWQTSEVPDGLYTLTAILVGAGNTQISISFTVSNGAGTIG</sequence>
<keyword evidence="3" id="KW-1185">Reference proteome</keyword>
<proteinExistence type="predicted"/>
<dbReference type="EMBL" id="CP000249">
    <property type="protein sequence ID" value="ABD10423.1"/>
    <property type="molecule type" value="Genomic_DNA"/>
</dbReference>
<evidence type="ECO:0000313" key="2">
    <source>
        <dbReference type="EMBL" id="ABD10423.1"/>
    </source>
</evidence>
<feature type="region of interest" description="Disordered" evidence="1">
    <location>
        <begin position="32"/>
        <end position="60"/>
    </location>
</feature>
<gene>
    <name evidence="2" type="ordered locus">Francci3_1041</name>
</gene>
<dbReference type="RefSeq" id="WP_011435491.1">
    <property type="nucleotide sequence ID" value="NC_007777.1"/>
</dbReference>
<dbReference type="AlphaFoldDB" id="Q2JE69"/>
<reference evidence="2 3" key="1">
    <citation type="journal article" date="2007" name="Genome Res.">
        <title>Genome characteristics of facultatively symbiotic Frankia sp. strains reflect host range and host plant biogeography.</title>
        <authorList>
            <person name="Normand P."/>
            <person name="Lapierre P."/>
            <person name="Tisa L.S."/>
            <person name="Gogarten J.P."/>
            <person name="Alloisio N."/>
            <person name="Bagnarol E."/>
            <person name="Bassi C.A."/>
            <person name="Berry A.M."/>
            <person name="Bickhart D.M."/>
            <person name="Choisne N."/>
            <person name="Couloux A."/>
            <person name="Cournoyer B."/>
            <person name="Cruveiller S."/>
            <person name="Daubin V."/>
            <person name="Demange N."/>
            <person name="Francino M.P."/>
            <person name="Goltsman E."/>
            <person name="Huang Y."/>
            <person name="Kopp O.R."/>
            <person name="Labarre L."/>
            <person name="Lapidus A."/>
            <person name="Lavire C."/>
            <person name="Marechal J."/>
            <person name="Martinez M."/>
            <person name="Mastronunzio J.E."/>
            <person name="Mullin B.C."/>
            <person name="Niemann J."/>
            <person name="Pujic P."/>
            <person name="Rawnsley T."/>
            <person name="Rouy Z."/>
            <person name="Schenowitz C."/>
            <person name="Sellstedt A."/>
            <person name="Tavares F."/>
            <person name="Tomkins J.P."/>
            <person name="Vallenet D."/>
            <person name="Valverde C."/>
            <person name="Wall L.G."/>
            <person name="Wang Y."/>
            <person name="Medigue C."/>
            <person name="Benson D.R."/>
        </authorList>
    </citation>
    <scope>NUCLEOTIDE SEQUENCE [LARGE SCALE GENOMIC DNA]</scope>
    <source>
        <strain evidence="3">DSM 45818 / CECT 9043 / CcI3</strain>
    </source>
</reference>
<dbReference type="Proteomes" id="UP000001937">
    <property type="component" value="Chromosome"/>
</dbReference>
<dbReference type="KEGG" id="fra:Francci3_1041"/>
<dbReference type="OrthoDB" id="3212948at2"/>
<evidence type="ECO:0000256" key="1">
    <source>
        <dbReference type="SAM" id="MobiDB-lite"/>
    </source>
</evidence>
<accession>Q2JE69</accession>